<organism evidence="2 3">
    <name type="scientific">Pleurotus ostreatus (strain PC15)</name>
    <name type="common">Oyster mushroom</name>
    <dbReference type="NCBI Taxonomy" id="1137138"/>
    <lineage>
        <taxon>Eukaryota</taxon>
        <taxon>Fungi</taxon>
        <taxon>Dikarya</taxon>
        <taxon>Basidiomycota</taxon>
        <taxon>Agaricomycotina</taxon>
        <taxon>Agaricomycetes</taxon>
        <taxon>Agaricomycetidae</taxon>
        <taxon>Agaricales</taxon>
        <taxon>Pleurotineae</taxon>
        <taxon>Pleurotaceae</taxon>
        <taxon>Pleurotus</taxon>
    </lineage>
</organism>
<dbReference type="OrthoDB" id="10340476at2759"/>
<reference evidence="3" key="1">
    <citation type="journal article" date="2014" name="Proc. Natl. Acad. Sci. U.S.A.">
        <title>Extensive sampling of basidiomycete genomes demonstrates inadequacy of the white-rot/brown-rot paradigm for wood decay fungi.</title>
        <authorList>
            <person name="Riley R."/>
            <person name="Salamov A.A."/>
            <person name="Brown D.W."/>
            <person name="Nagy L.G."/>
            <person name="Floudas D."/>
            <person name="Held B.W."/>
            <person name="Levasseur A."/>
            <person name="Lombard V."/>
            <person name="Morin E."/>
            <person name="Otillar R."/>
            <person name="Lindquist E.A."/>
            <person name="Sun H."/>
            <person name="LaButti K.M."/>
            <person name="Schmutz J."/>
            <person name="Jabbour D."/>
            <person name="Luo H."/>
            <person name="Baker S.E."/>
            <person name="Pisabarro A.G."/>
            <person name="Walton J.D."/>
            <person name="Blanchette R.A."/>
            <person name="Henrissat B."/>
            <person name="Martin F."/>
            <person name="Cullen D."/>
            <person name="Hibbett D.S."/>
            <person name="Grigoriev I.V."/>
        </authorList>
    </citation>
    <scope>NUCLEOTIDE SEQUENCE [LARGE SCALE GENOMIC DNA]</scope>
    <source>
        <strain evidence="3">PC15</strain>
    </source>
</reference>
<protein>
    <submittedName>
        <fullName evidence="2">Uncharacterized protein</fullName>
    </submittedName>
</protein>
<evidence type="ECO:0000313" key="3">
    <source>
        <dbReference type="Proteomes" id="UP000027073"/>
    </source>
</evidence>
<dbReference type="VEuPathDB" id="FungiDB:PLEOSDRAFT_1110328"/>
<evidence type="ECO:0000313" key="2">
    <source>
        <dbReference type="EMBL" id="KDQ32959.1"/>
    </source>
</evidence>
<accession>A0A067NYI9</accession>
<evidence type="ECO:0000256" key="1">
    <source>
        <dbReference type="SAM" id="MobiDB-lite"/>
    </source>
</evidence>
<dbReference type="EMBL" id="KL198004">
    <property type="protein sequence ID" value="KDQ32959.1"/>
    <property type="molecule type" value="Genomic_DNA"/>
</dbReference>
<dbReference type="Proteomes" id="UP000027073">
    <property type="component" value="Unassembled WGS sequence"/>
</dbReference>
<dbReference type="InParanoid" id="A0A067NYI9"/>
<sequence length="388" mass="43376">MYHHGSNQDGEPFVIWSTAWDTLHRFNSGHRPIQESPSPPPLIGDDITSDEGTETDRVSDTALDNGQYVIYETCGVAIHDEACPGVSASTGDVFPHISQGGLNDKSRPDDDLSFQALLDQDRVLRDLTWLAAARWDEFERPLTHMINRWLALPPKTLAKVLFYHATRNSSYAAPLTTLILLICKYGAVRHGVTYARDVRAAIEIVTVEAVEDYWRNGNRSTSVVYFHMGLHLQRYSVNISAFLGAVLGGGIVPMQLLFPVVHNILPSQPRSSMAANDAERAEAIYTLLSYVVRRLCVKEKKSGCGNERILENRKSLKRVSAYLLQELGYSARGLSSTSDHLNEKTRSRYFASLSAVFIISGISNQCRRIFFTFFVTLTPEIHRSLSLA</sequence>
<name>A0A067NYI9_PLEO1</name>
<proteinExistence type="predicted"/>
<gene>
    <name evidence="2" type="ORF">PLEOSDRAFT_1110328</name>
</gene>
<dbReference type="HOGENOM" id="CLU_711987_0_0_1"/>
<feature type="region of interest" description="Disordered" evidence="1">
    <location>
        <begin position="28"/>
        <end position="57"/>
    </location>
</feature>
<dbReference type="AlphaFoldDB" id="A0A067NYI9"/>